<dbReference type="InterPro" id="IPR050792">
    <property type="entry name" value="ADP-ribosylglycohydrolase"/>
</dbReference>
<comment type="function">
    <text evidence="3">Specifically acts as an arginine mono-ADP-ribosylhydrolase by mediating the removal of mono-ADP-ribose attached to arginine residues on proteins.</text>
</comment>
<feature type="binding site" evidence="8">
    <location>
        <position position="303"/>
    </location>
    <ligand>
        <name>Mg(2+)</name>
        <dbReference type="ChEBI" id="CHEBI:18420"/>
        <label>1</label>
    </ligand>
</feature>
<evidence type="ECO:0000256" key="7">
    <source>
        <dbReference type="ARBA" id="ARBA00049810"/>
    </source>
</evidence>
<dbReference type="FunCoup" id="A0A6P8I7S4">
    <property type="interactions" value="15"/>
</dbReference>
<evidence type="ECO:0000256" key="4">
    <source>
        <dbReference type="ARBA" id="ARBA00049725"/>
    </source>
</evidence>
<evidence type="ECO:0000313" key="9">
    <source>
        <dbReference type="Proteomes" id="UP000515163"/>
    </source>
</evidence>
<dbReference type="OrthoDB" id="5984205at2759"/>
<dbReference type="AlphaFoldDB" id="A0A6P8I7S4"/>
<comment type="cofactor">
    <cofactor evidence="8">
        <name>Mg(2+)</name>
        <dbReference type="ChEBI" id="CHEBI:18420"/>
    </cofactor>
    <text evidence="8">Binds 2 magnesium ions per subunit.</text>
</comment>
<evidence type="ECO:0000256" key="6">
    <source>
        <dbReference type="ARBA" id="ARBA00049798"/>
    </source>
</evidence>
<dbReference type="InterPro" id="IPR005502">
    <property type="entry name" value="Ribosyl_crysJ1"/>
</dbReference>
<dbReference type="GO" id="GO:0000287">
    <property type="term" value="F:magnesium ion binding"/>
    <property type="evidence" value="ECO:0007669"/>
    <property type="project" value="InterPro"/>
</dbReference>
<dbReference type="Gene3D" id="1.10.4080.10">
    <property type="entry name" value="ADP-ribosylation/Crystallin J1"/>
    <property type="match status" value="1"/>
</dbReference>
<feature type="binding site" evidence="8">
    <location>
        <position position="58"/>
    </location>
    <ligand>
        <name>Mg(2+)</name>
        <dbReference type="ChEBI" id="CHEBI:18420"/>
        <label>1</label>
    </ligand>
</feature>
<dbReference type="PANTHER" id="PTHR16222:SF26">
    <property type="entry name" value="ADP-RIBOSYLHYDROLASE ARH1"/>
    <property type="match status" value="1"/>
</dbReference>
<dbReference type="GO" id="GO:0051725">
    <property type="term" value="P:protein de-ADP-ribosylation"/>
    <property type="evidence" value="ECO:0007669"/>
    <property type="project" value="InterPro"/>
</dbReference>
<evidence type="ECO:0000256" key="3">
    <source>
        <dbReference type="ARBA" id="ARBA00049582"/>
    </source>
</evidence>
<evidence type="ECO:0000313" key="10">
    <source>
        <dbReference type="RefSeq" id="XP_031563316.1"/>
    </source>
</evidence>
<organism evidence="9 10">
    <name type="scientific">Actinia tenebrosa</name>
    <name type="common">Australian red waratah sea anemone</name>
    <dbReference type="NCBI Taxonomy" id="6105"/>
    <lineage>
        <taxon>Eukaryota</taxon>
        <taxon>Metazoa</taxon>
        <taxon>Cnidaria</taxon>
        <taxon>Anthozoa</taxon>
        <taxon>Hexacorallia</taxon>
        <taxon>Actiniaria</taxon>
        <taxon>Actiniidae</taxon>
        <taxon>Actinia</taxon>
    </lineage>
</organism>
<dbReference type="Proteomes" id="UP000515163">
    <property type="component" value="Unplaced"/>
</dbReference>
<protein>
    <recommendedName>
        <fullName evidence="5">ADP-ribosylhydrolase ARH1</fullName>
        <ecNumber evidence="4">3.2.2.19</ecNumber>
    </recommendedName>
    <alternativeName>
        <fullName evidence="6">ADP-ribose-L-arginine cleaving enzyme</fullName>
    </alternativeName>
    <alternativeName>
        <fullName evidence="7">[Protein ADP-ribosylarginine] hydrolase</fullName>
    </alternativeName>
</protein>
<dbReference type="EC" id="3.2.2.19" evidence="4"/>
<dbReference type="GO" id="GO:0003875">
    <property type="term" value="F:ADP-ribosylarginine hydrolase activity"/>
    <property type="evidence" value="ECO:0007669"/>
    <property type="project" value="UniProtKB-EC"/>
</dbReference>
<reference evidence="10" key="1">
    <citation type="submission" date="2025-08" db="UniProtKB">
        <authorList>
            <consortium name="RefSeq"/>
        </authorList>
    </citation>
    <scope>IDENTIFICATION</scope>
    <source>
        <tissue evidence="10">Tentacle</tissue>
    </source>
</reference>
<dbReference type="InterPro" id="IPR036705">
    <property type="entry name" value="Ribosyl_crysJ1_sf"/>
</dbReference>
<comment type="similarity">
    <text evidence="1">Belongs to the ADP-ribosylglycohydrolase family.</text>
</comment>
<evidence type="ECO:0000256" key="2">
    <source>
        <dbReference type="ARBA" id="ARBA00022801"/>
    </source>
</evidence>
<feature type="binding site" evidence="8">
    <location>
        <position position="59"/>
    </location>
    <ligand>
        <name>Mg(2+)</name>
        <dbReference type="ChEBI" id="CHEBI:18420"/>
        <label>1</label>
    </ligand>
</feature>
<dbReference type="KEGG" id="aten:116298878"/>
<evidence type="ECO:0000256" key="5">
    <source>
        <dbReference type="ARBA" id="ARBA00049773"/>
    </source>
</evidence>
<evidence type="ECO:0000256" key="8">
    <source>
        <dbReference type="PIRSR" id="PIRSR605502-1"/>
    </source>
</evidence>
<feature type="binding site" evidence="8">
    <location>
        <position position="306"/>
    </location>
    <ligand>
        <name>Mg(2+)</name>
        <dbReference type="ChEBI" id="CHEBI:18420"/>
        <label>1</label>
    </ligand>
</feature>
<dbReference type="RefSeq" id="XP_031563316.1">
    <property type="nucleotide sequence ID" value="XM_031707456.1"/>
</dbReference>
<dbReference type="SUPFAM" id="SSF101478">
    <property type="entry name" value="ADP-ribosylglycohydrolase"/>
    <property type="match status" value="1"/>
</dbReference>
<gene>
    <name evidence="10" type="primary">LOC116298878</name>
</gene>
<dbReference type="PANTHER" id="PTHR16222">
    <property type="entry name" value="ADP-RIBOSYLGLYCOHYDROLASE"/>
    <property type="match status" value="1"/>
</dbReference>
<dbReference type="PIRSF" id="PIRSF016939">
    <property type="entry name" value="ADP_ribslarg_hdr"/>
    <property type="match status" value="1"/>
</dbReference>
<accession>A0A6P8I7S4</accession>
<keyword evidence="2" id="KW-0378">Hydrolase</keyword>
<keyword evidence="9" id="KW-1185">Reference proteome</keyword>
<dbReference type="FunFam" id="1.10.4080.10:FF:000002">
    <property type="entry name" value="ADP-ribosylarginine hydrolase isoform X1"/>
    <property type="match status" value="1"/>
</dbReference>
<proteinExistence type="inferred from homology"/>
<dbReference type="InterPro" id="IPR012108">
    <property type="entry name" value="ADP-ribosylarg_hydro"/>
</dbReference>
<evidence type="ECO:0000256" key="1">
    <source>
        <dbReference type="ARBA" id="ARBA00010702"/>
    </source>
</evidence>
<name>A0A6P8I7S4_ACTTE</name>
<dbReference type="GeneID" id="116298878"/>
<dbReference type="InParanoid" id="A0A6P8I7S4"/>
<sequence>MLNKFRASMVLSAVGDALGYKNGEWEFCYKGSAIHEELQKLGGLGKIKVDKKNWRISDDTVLHIATAEALISDWSDKHQLFLALAQEYKNGMRDMWGRAPGGTTQASCSKLSPLRPDGYIVPFDTRGGGCGGAMRAMCIGLLYYQPKHLDDLIEVSVESARMTHNHPTGFLGALAASLFTSYALQDKPTREWGAGLMATIPKAMEYIKKTGRDCKENEEHWAYFTDKWNSYLKLRGLEKGDKDPTFPKRYSCGDRDEFYKSVSFSGWGGASGHDAPMIAYDALLGAGNSWEELCHRGMFHGGDSDSTGVMAGAWWGAMHGFEGVPKGNYEKLEYRERLEDLAEKLFKKSESLK</sequence>
<keyword evidence="8" id="KW-0479">Metal-binding</keyword>
<dbReference type="Pfam" id="PF03747">
    <property type="entry name" value="ADP_ribosyl_GH"/>
    <property type="match status" value="1"/>
</dbReference>
<feature type="binding site" evidence="8">
    <location>
        <position position="305"/>
    </location>
    <ligand>
        <name>Mg(2+)</name>
        <dbReference type="ChEBI" id="CHEBI:18420"/>
        <label>2</label>
    </ligand>
</feature>
<keyword evidence="8" id="KW-0460">Magnesium</keyword>
<feature type="binding site" evidence="8">
    <location>
        <position position="57"/>
    </location>
    <ligand>
        <name>Mg(2+)</name>
        <dbReference type="ChEBI" id="CHEBI:18420"/>
        <label>1</label>
    </ligand>
</feature>